<keyword evidence="7" id="KW-1185">Reference proteome</keyword>
<evidence type="ECO:0000313" key="7">
    <source>
        <dbReference type="Proteomes" id="UP001600943"/>
    </source>
</evidence>
<protein>
    <recommendedName>
        <fullName evidence="4">Putative HNH nuclease YajD</fullName>
    </recommendedName>
</protein>
<evidence type="ECO:0000256" key="1">
    <source>
        <dbReference type="ARBA" id="ARBA00022722"/>
    </source>
</evidence>
<evidence type="ECO:0000313" key="6">
    <source>
        <dbReference type="EMBL" id="GAA6410547.1"/>
    </source>
</evidence>
<dbReference type="Pfam" id="PF01844">
    <property type="entry name" value="HNH"/>
    <property type="match status" value="1"/>
</dbReference>
<evidence type="ECO:0000256" key="2">
    <source>
        <dbReference type="ARBA" id="ARBA00022801"/>
    </source>
</evidence>
<sequence>MTQQEIEYVQACIREDIHRFYIWGPWKRVRKEVLRMDHGECQRCKAKKIYTKATTVHHVNYVKKHPEMALEIWYEWHGVRKRNLISLCHDCHEAVHGYRKPEEKKPLTEERWD</sequence>
<reference evidence="6 7" key="1">
    <citation type="submission" date="2024-04" db="EMBL/GenBank/DDBJ databases">
        <title>Defined microbial consortia suppress multidrug-resistant proinflammatory Enterobacteriaceae via ecological control.</title>
        <authorList>
            <person name="Furuichi M."/>
            <person name="Kawaguchi T."/>
            <person name="Pust M."/>
            <person name="Yasuma K."/>
            <person name="Plichta D."/>
            <person name="Hasegawa N."/>
            <person name="Ohya T."/>
            <person name="Bhattarai S."/>
            <person name="Sasajima S."/>
            <person name="Aoto Y."/>
            <person name="Tuganbaev T."/>
            <person name="Yaginuma M."/>
            <person name="Ueda M."/>
            <person name="Okahashi N."/>
            <person name="Amafuji K."/>
            <person name="Kiridooshi Y."/>
            <person name="Sugita K."/>
            <person name="Strazar M."/>
            <person name="Skelly A."/>
            <person name="Suda W."/>
            <person name="Hattori M."/>
            <person name="Nakamoto N."/>
            <person name="Caballero S."/>
            <person name="Norman J."/>
            <person name="Olle B."/>
            <person name="Tanoue T."/>
            <person name="Arita M."/>
            <person name="Bucci V."/>
            <person name="Atarashi K."/>
            <person name="Xavier R."/>
            <person name="Honda K."/>
        </authorList>
    </citation>
    <scope>NUCLEOTIDE SEQUENCE [LARGE SCALE GENOMIC DNA]</scope>
    <source>
        <strain evidence="7">k04-0078-D8-1</strain>
    </source>
</reference>
<dbReference type="RefSeq" id="WP_288977494.1">
    <property type="nucleotide sequence ID" value="NZ_BAABYW010000001.1"/>
</dbReference>
<keyword evidence="2" id="KW-0378">Hydrolase</keyword>
<gene>
    <name evidence="6" type="ORF">K040078D81_46640</name>
</gene>
<dbReference type="PANTHER" id="PTHR41286:SF1">
    <property type="entry name" value="HNH NUCLEASE YAJD-RELATED"/>
    <property type="match status" value="1"/>
</dbReference>
<dbReference type="EMBL" id="BAABYW010000001">
    <property type="protein sequence ID" value="GAA6410547.1"/>
    <property type="molecule type" value="Genomic_DNA"/>
</dbReference>
<evidence type="ECO:0000256" key="3">
    <source>
        <dbReference type="ARBA" id="ARBA00038412"/>
    </source>
</evidence>
<evidence type="ECO:0000256" key="4">
    <source>
        <dbReference type="ARBA" id="ARBA00040194"/>
    </source>
</evidence>
<comment type="caution">
    <text evidence="6">The sequence shown here is derived from an EMBL/GenBank/DDBJ whole genome shotgun (WGS) entry which is preliminary data.</text>
</comment>
<comment type="similarity">
    <text evidence="3">Belongs to the HNH nuclease family.</text>
</comment>
<keyword evidence="1" id="KW-0540">Nuclease</keyword>
<name>A0ABQ0BGF8_9FIRM</name>
<dbReference type="Proteomes" id="UP001600943">
    <property type="component" value="Unassembled WGS sequence"/>
</dbReference>
<dbReference type="Gene3D" id="1.10.30.50">
    <property type="match status" value="1"/>
</dbReference>
<accession>A0ABQ0BGF8</accession>
<proteinExistence type="inferred from homology"/>
<organism evidence="6 7">
    <name type="scientific">Blautia hominis</name>
    <dbReference type="NCBI Taxonomy" id="2025493"/>
    <lineage>
        <taxon>Bacteria</taxon>
        <taxon>Bacillati</taxon>
        <taxon>Bacillota</taxon>
        <taxon>Clostridia</taxon>
        <taxon>Lachnospirales</taxon>
        <taxon>Lachnospiraceae</taxon>
        <taxon>Blautia</taxon>
    </lineage>
</organism>
<evidence type="ECO:0000259" key="5">
    <source>
        <dbReference type="Pfam" id="PF01844"/>
    </source>
</evidence>
<dbReference type="PANTHER" id="PTHR41286">
    <property type="entry name" value="HNH NUCLEASE YAJD-RELATED"/>
    <property type="match status" value="1"/>
</dbReference>
<dbReference type="InterPro" id="IPR002711">
    <property type="entry name" value="HNH"/>
</dbReference>
<feature type="domain" description="HNH" evidence="5">
    <location>
        <begin position="41"/>
        <end position="96"/>
    </location>
</feature>